<proteinExistence type="predicted"/>
<feature type="repeat" description="WD" evidence="3">
    <location>
        <begin position="261"/>
        <end position="291"/>
    </location>
</feature>
<dbReference type="InterPro" id="IPR036322">
    <property type="entry name" value="WD40_repeat_dom_sf"/>
</dbReference>
<accession>A0AAD9XDP8</accession>
<feature type="compositionally biased region" description="Low complexity" evidence="4">
    <location>
        <begin position="43"/>
        <end position="53"/>
    </location>
</feature>
<evidence type="ECO:0000256" key="1">
    <source>
        <dbReference type="ARBA" id="ARBA00022574"/>
    </source>
</evidence>
<dbReference type="PROSITE" id="PS50294">
    <property type="entry name" value="WD_REPEATS_REGION"/>
    <property type="match status" value="1"/>
</dbReference>
<feature type="region of interest" description="Disordered" evidence="4">
    <location>
        <begin position="1"/>
        <end position="98"/>
    </location>
</feature>
<evidence type="ECO:0000256" key="3">
    <source>
        <dbReference type="PROSITE-ProRule" id="PRU00221"/>
    </source>
</evidence>
<protein>
    <submittedName>
        <fullName evidence="5">Uncharacterized protein</fullName>
    </submittedName>
</protein>
<dbReference type="FunFam" id="2.130.10.10:FF:000775">
    <property type="entry name" value="BnaA09g28200D protein"/>
    <property type="match status" value="1"/>
</dbReference>
<evidence type="ECO:0000313" key="6">
    <source>
        <dbReference type="Proteomes" id="UP001280121"/>
    </source>
</evidence>
<comment type="caution">
    <text evidence="5">The sequence shown here is derived from an EMBL/GenBank/DDBJ whole genome shotgun (WGS) entry which is preliminary data.</text>
</comment>
<feature type="compositionally biased region" description="Low complexity" evidence="4">
    <location>
        <begin position="70"/>
        <end position="85"/>
    </location>
</feature>
<gene>
    <name evidence="5" type="ORF">Ddye_010399</name>
</gene>
<feature type="repeat" description="WD" evidence="3">
    <location>
        <begin position="308"/>
        <end position="340"/>
    </location>
</feature>
<dbReference type="PRINTS" id="PR00320">
    <property type="entry name" value="GPROTEINBRPT"/>
</dbReference>
<dbReference type="PANTHER" id="PTHR22844:SF334">
    <property type="entry name" value="PROTEIN JINGUBANG-LIKE"/>
    <property type="match status" value="1"/>
</dbReference>
<dbReference type="Proteomes" id="UP001280121">
    <property type="component" value="Unassembled WGS sequence"/>
</dbReference>
<dbReference type="SMART" id="SM00320">
    <property type="entry name" value="WD40"/>
    <property type="match status" value="7"/>
</dbReference>
<dbReference type="AlphaFoldDB" id="A0AAD9XDP8"/>
<dbReference type="PANTHER" id="PTHR22844">
    <property type="entry name" value="F-BOX AND WD40 DOMAIN PROTEIN"/>
    <property type="match status" value="1"/>
</dbReference>
<sequence length="491" mass="53826">MKSSLRGGRIFSDEDHSVRGQKFGRLKNTNDPMEEDLTIPHGSSINNNNYSNSPPKYGQERPSTGDYNDPSSSPFSKSPWSSHVSLPQQNSSRTEDDGLSTNVLIGSLVREEGHIYSLAASGDLLYTGSDSKNIRVWKNQKEFSGFKSNSGLVKAIVIAGDQKIFTGHQDGKIRIWKVSGKDTSIHKRVGTLPTLKDYIKSSMNPSNYIEVRKHRNALWIRHFDAISSLSLSEDQKLLYSASWDKTFKVWRTSDYKCLESVVAHDDAVNSIVSGFDGLVFTGSADGTVKVWRRELQGKGTKHFFSQALLKQECAVTALAVNPNATVVYCGSSDGLVNYWEREMHLSHGGVLRGHKLAILCLVTAGSLVFSGSADMGICVWRRKGKEHLCLSMLTAHSGPVKCLAVEKDHDGCSMGGGGGGEQQWILYSGSLDKSVKMWRVSELASPMMMMEQNYINNNNLSSSSDDGCGGAVAEPTSLPYAPSFSSQARIM</sequence>
<name>A0AAD9XDP8_9ROSI</name>
<evidence type="ECO:0000256" key="2">
    <source>
        <dbReference type="ARBA" id="ARBA00022737"/>
    </source>
</evidence>
<evidence type="ECO:0000313" key="5">
    <source>
        <dbReference type="EMBL" id="KAK2657347.1"/>
    </source>
</evidence>
<dbReference type="Pfam" id="PF00400">
    <property type="entry name" value="WD40"/>
    <property type="match status" value="6"/>
</dbReference>
<evidence type="ECO:0000256" key="4">
    <source>
        <dbReference type="SAM" id="MobiDB-lite"/>
    </source>
</evidence>
<dbReference type="EMBL" id="JANJYI010000003">
    <property type="protein sequence ID" value="KAK2657347.1"/>
    <property type="molecule type" value="Genomic_DNA"/>
</dbReference>
<dbReference type="InterPro" id="IPR020472">
    <property type="entry name" value="WD40_PAC1"/>
</dbReference>
<keyword evidence="1 3" id="KW-0853">WD repeat</keyword>
<dbReference type="InterPro" id="IPR045182">
    <property type="entry name" value="JINGUBANG-like"/>
</dbReference>
<keyword evidence="2" id="KW-0677">Repeat</keyword>
<dbReference type="CDD" id="cd00200">
    <property type="entry name" value="WD40"/>
    <property type="match status" value="1"/>
</dbReference>
<dbReference type="SUPFAM" id="SSF50978">
    <property type="entry name" value="WD40 repeat-like"/>
    <property type="match status" value="1"/>
</dbReference>
<feature type="repeat" description="WD" evidence="3">
    <location>
        <begin position="219"/>
        <end position="260"/>
    </location>
</feature>
<keyword evidence="6" id="KW-1185">Reference proteome</keyword>
<dbReference type="PROSITE" id="PS50082">
    <property type="entry name" value="WD_REPEATS_2"/>
    <property type="match status" value="3"/>
</dbReference>
<dbReference type="InterPro" id="IPR015943">
    <property type="entry name" value="WD40/YVTN_repeat-like_dom_sf"/>
</dbReference>
<reference evidence="5" key="1">
    <citation type="journal article" date="2023" name="Plant J.">
        <title>Genome sequences and population genomics provide insights into the demographic history, inbreeding, and mutation load of two 'living fossil' tree species of Dipteronia.</title>
        <authorList>
            <person name="Feng Y."/>
            <person name="Comes H.P."/>
            <person name="Chen J."/>
            <person name="Zhu S."/>
            <person name="Lu R."/>
            <person name="Zhang X."/>
            <person name="Li P."/>
            <person name="Qiu J."/>
            <person name="Olsen K.M."/>
            <person name="Qiu Y."/>
        </authorList>
    </citation>
    <scope>NUCLEOTIDE SEQUENCE</scope>
    <source>
        <strain evidence="5">KIB01</strain>
    </source>
</reference>
<dbReference type="InterPro" id="IPR001680">
    <property type="entry name" value="WD40_rpt"/>
</dbReference>
<organism evidence="5 6">
    <name type="scientific">Dipteronia dyeriana</name>
    <dbReference type="NCBI Taxonomy" id="168575"/>
    <lineage>
        <taxon>Eukaryota</taxon>
        <taxon>Viridiplantae</taxon>
        <taxon>Streptophyta</taxon>
        <taxon>Embryophyta</taxon>
        <taxon>Tracheophyta</taxon>
        <taxon>Spermatophyta</taxon>
        <taxon>Magnoliopsida</taxon>
        <taxon>eudicotyledons</taxon>
        <taxon>Gunneridae</taxon>
        <taxon>Pentapetalae</taxon>
        <taxon>rosids</taxon>
        <taxon>malvids</taxon>
        <taxon>Sapindales</taxon>
        <taxon>Sapindaceae</taxon>
        <taxon>Hippocastanoideae</taxon>
        <taxon>Acereae</taxon>
        <taxon>Dipteronia</taxon>
    </lineage>
</organism>
<dbReference type="Gene3D" id="2.130.10.10">
    <property type="entry name" value="YVTN repeat-like/Quinoprotein amine dehydrogenase"/>
    <property type="match status" value="3"/>
</dbReference>